<dbReference type="RefSeq" id="WP_182582860.1">
    <property type="nucleotide sequence ID" value="NZ_JABVCQ010000007.1"/>
</dbReference>
<keyword evidence="1" id="KW-1133">Transmembrane helix</keyword>
<evidence type="ECO:0000259" key="2">
    <source>
        <dbReference type="PROSITE" id="PS50234"/>
    </source>
</evidence>
<proteinExistence type="predicted"/>
<evidence type="ECO:0000313" key="4">
    <source>
        <dbReference type="Proteomes" id="UP000548632"/>
    </source>
</evidence>
<keyword evidence="1" id="KW-0472">Membrane</keyword>
<dbReference type="InterPro" id="IPR002035">
    <property type="entry name" value="VWF_A"/>
</dbReference>
<dbReference type="Pfam" id="PF00092">
    <property type="entry name" value="VWA"/>
    <property type="match status" value="1"/>
</dbReference>
<reference evidence="3 4" key="1">
    <citation type="journal article" date="2020" name="Arch. Microbiol.">
        <title>The genome sequence of the giant phototrophic gammaproteobacterium Thiospirillum jenense gives insight into its physiological properties and phylogenetic relationships.</title>
        <authorList>
            <person name="Imhoff J.F."/>
            <person name="Meyer T.E."/>
            <person name="Kyndt J.A."/>
        </authorList>
    </citation>
    <scope>NUCLEOTIDE SEQUENCE [LARGE SCALE GENOMIC DNA]</scope>
    <source>
        <strain evidence="3 4">DSM 216</strain>
    </source>
</reference>
<keyword evidence="4" id="KW-1185">Reference proteome</keyword>
<gene>
    <name evidence="3" type="ORF">HUK38_04415</name>
</gene>
<comment type="caution">
    <text evidence="3">The sequence shown here is derived from an EMBL/GenBank/DDBJ whole genome shotgun (WGS) entry which is preliminary data.</text>
</comment>
<dbReference type="InterPro" id="IPR036465">
    <property type="entry name" value="vWFA_dom_sf"/>
</dbReference>
<feature type="domain" description="VWFA" evidence="2">
    <location>
        <begin position="33"/>
        <end position="221"/>
    </location>
</feature>
<name>A0A839H976_9GAMM</name>
<dbReference type="Gene3D" id="3.40.50.410">
    <property type="entry name" value="von Willebrand factor, type A domain"/>
    <property type="match status" value="1"/>
</dbReference>
<protein>
    <submittedName>
        <fullName evidence="3">VWA domain-containing protein</fullName>
    </submittedName>
</protein>
<dbReference type="PROSITE" id="PS50234">
    <property type="entry name" value="VWFA"/>
    <property type="match status" value="1"/>
</dbReference>
<accession>A0A839H976</accession>
<evidence type="ECO:0000313" key="3">
    <source>
        <dbReference type="EMBL" id="MBB1125474.1"/>
    </source>
</evidence>
<dbReference type="AlphaFoldDB" id="A0A839H976"/>
<dbReference type="SUPFAM" id="SSF53300">
    <property type="entry name" value="vWA-like"/>
    <property type="match status" value="1"/>
</dbReference>
<keyword evidence="1" id="KW-0812">Transmembrane</keyword>
<dbReference type="Proteomes" id="UP000548632">
    <property type="component" value="Unassembled WGS sequence"/>
</dbReference>
<organism evidence="3 4">
    <name type="scientific">Thiospirillum jenense</name>
    <dbReference type="NCBI Taxonomy" id="1653858"/>
    <lineage>
        <taxon>Bacteria</taxon>
        <taxon>Pseudomonadati</taxon>
        <taxon>Pseudomonadota</taxon>
        <taxon>Gammaproteobacteria</taxon>
        <taxon>Chromatiales</taxon>
        <taxon>Chromatiaceae</taxon>
        <taxon>Thiospirillum</taxon>
    </lineage>
</organism>
<dbReference type="CDD" id="cd00198">
    <property type="entry name" value="vWFA"/>
    <property type="match status" value="1"/>
</dbReference>
<feature type="transmembrane region" description="Helical" evidence="1">
    <location>
        <begin position="549"/>
        <end position="568"/>
    </location>
</feature>
<evidence type="ECO:0000256" key="1">
    <source>
        <dbReference type="SAM" id="Phobius"/>
    </source>
</evidence>
<dbReference type="EMBL" id="JABVCQ010000007">
    <property type="protein sequence ID" value="MBB1125474.1"/>
    <property type="molecule type" value="Genomic_DNA"/>
</dbReference>
<sequence>MLRSTMDSAWRVCLIFGLLVGLLTAPFQAMASDVHLLIDVSGSMKQNDPNNLRVPALRLVSELAPLNADMGVWLFSERPEVLVPFGKVNARWKTTARNRLSRIHSRGQFTDIEAALTTASAGWSAATDDDTRHIVLLTDGLVDVAPPAADQTNNELNAASRSRILNKLLPELKQAGVKLHVIALSDQVDNELMTELTAQSGGWLEHAKDAAALQRAFLRLLEQTSPPITVPIQKDNRFTIDASVTEFTLLAFRRPDRPIELVTPAKETLSADRHDKTVAWRKENDYDLVTISAPATGEWQLQGSLDPDNRVAVLTDLGMEMTAVPVNIPAQAPAWPLNIWLTDHGQRVTRIDFLQLAAAKASLIHAPDTNKVYPISLALDPQQANYHANVAVGNLPAGDYQLQAQVIGGTFQRQLTRQLRIAAVPIEINYTLQLPTAAQPQATLQITVTLDPSAVSSVSGYVHLTATTAQASDLVINFDGQTQATAEYWLPLTQPGEYQARARLQAMSLAGVPLAIAPPDQRLTLDFPAVSGADDAAASRVEAVDWPQLGLMVGGANILFLVLLWLVFRLTRPKLATDANLTSATPTGRRLIKRTK</sequence>
<dbReference type="SMART" id="SM00327">
    <property type="entry name" value="VWA"/>
    <property type="match status" value="1"/>
</dbReference>